<dbReference type="AlphaFoldDB" id="A0A6A4K1V9"/>
<evidence type="ECO:0000313" key="5">
    <source>
        <dbReference type="Proteomes" id="UP000466442"/>
    </source>
</evidence>
<feature type="domain" description="Sulfotransferase" evidence="3">
    <location>
        <begin position="107"/>
        <end position="365"/>
    </location>
</feature>
<name>A0A6A4K1V9_APOLU</name>
<dbReference type="OrthoDB" id="205623at2759"/>
<dbReference type="SUPFAM" id="SSF52540">
    <property type="entry name" value="P-loop containing nucleoside triphosphate hydrolases"/>
    <property type="match status" value="1"/>
</dbReference>
<evidence type="ECO:0000259" key="3">
    <source>
        <dbReference type="Pfam" id="PF00685"/>
    </source>
</evidence>
<dbReference type="Pfam" id="PF00685">
    <property type="entry name" value="Sulfotransfer_1"/>
    <property type="match status" value="1"/>
</dbReference>
<dbReference type="GO" id="GO:0008146">
    <property type="term" value="F:sulfotransferase activity"/>
    <property type="evidence" value="ECO:0007669"/>
    <property type="project" value="InterPro"/>
</dbReference>
<keyword evidence="5" id="KW-1185">Reference proteome</keyword>
<dbReference type="InterPro" id="IPR000863">
    <property type="entry name" value="Sulfotransferase_dom"/>
</dbReference>
<keyword evidence="2" id="KW-0808">Transferase</keyword>
<dbReference type="InterPro" id="IPR027417">
    <property type="entry name" value="P-loop_NTPase"/>
</dbReference>
<evidence type="ECO:0000256" key="2">
    <source>
        <dbReference type="ARBA" id="ARBA00022679"/>
    </source>
</evidence>
<reference evidence="4" key="1">
    <citation type="journal article" date="2021" name="Mol. Ecol. Resour.">
        <title>Apolygus lucorum genome provides insights into omnivorousness and mesophyll feeding.</title>
        <authorList>
            <person name="Liu Y."/>
            <person name="Liu H."/>
            <person name="Wang H."/>
            <person name="Huang T."/>
            <person name="Liu B."/>
            <person name="Yang B."/>
            <person name="Yin L."/>
            <person name="Li B."/>
            <person name="Zhang Y."/>
            <person name="Zhang S."/>
            <person name="Jiang F."/>
            <person name="Zhang X."/>
            <person name="Ren Y."/>
            <person name="Wang B."/>
            <person name="Wang S."/>
            <person name="Lu Y."/>
            <person name="Wu K."/>
            <person name="Fan W."/>
            <person name="Wang G."/>
        </authorList>
    </citation>
    <scope>NUCLEOTIDE SEQUENCE</scope>
    <source>
        <strain evidence="4">12Hb</strain>
    </source>
</reference>
<accession>A0A6A4K1V9</accession>
<dbReference type="EMBL" id="WIXP02000004">
    <property type="protein sequence ID" value="KAF6212498.1"/>
    <property type="molecule type" value="Genomic_DNA"/>
</dbReference>
<sequence>MMDVCWEKLDSDPVVKYMEAHTKDAAPVSATRKARLLTSHSQIPWARNMMDVSWENIDSDPVVKYMEAHTKDATPVSATRYYPENCLLPKFYLNHVDKVKNFAVRSDDVWIVTYPKCGTTWMQEMVWLMKNNFDFKTSREIIAFQRVPFLEYHYFHNPESELNAMASRSAVEQLQDMTTPRVIKSHLPISLLPTQLWTVRPKIIYVYRNPKDVAVSFFHHFQLLENYTGTKEEFIKAFLQGKVLYGSFWGNVIPFWKKREEDNVLFVTFEDMKKDLKAMSRKVGKFINVSIPKDLESDFLDHLSFNSMSKNSSVNFESIINNKSVHNKENMKFIRQGEAGTWNRSLTPEQVEEFDEWSHKAIAGTEFPHYC</sequence>
<gene>
    <name evidence="4" type="ORF">GE061_013021</name>
</gene>
<organism evidence="4 5">
    <name type="scientific">Apolygus lucorum</name>
    <name type="common">Small green plant bug</name>
    <name type="synonym">Lygocoris lucorum</name>
    <dbReference type="NCBI Taxonomy" id="248454"/>
    <lineage>
        <taxon>Eukaryota</taxon>
        <taxon>Metazoa</taxon>
        <taxon>Ecdysozoa</taxon>
        <taxon>Arthropoda</taxon>
        <taxon>Hexapoda</taxon>
        <taxon>Insecta</taxon>
        <taxon>Pterygota</taxon>
        <taxon>Neoptera</taxon>
        <taxon>Paraneoptera</taxon>
        <taxon>Hemiptera</taxon>
        <taxon>Heteroptera</taxon>
        <taxon>Panheteroptera</taxon>
        <taxon>Cimicomorpha</taxon>
        <taxon>Miridae</taxon>
        <taxon>Mirini</taxon>
        <taxon>Apolygus</taxon>
    </lineage>
</organism>
<dbReference type="Gene3D" id="3.40.50.300">
    <property type="entry name" value="P-loop containing nucleotide triphosphate hydrolases"/>
    <property type="match status" value="1"/>
</dbReference>
<dbReference type="PANTHER" id="PTHR11783">
    <property type="entry name" value="SULFOTRANSFERASE SULT"/>
    <property type="match status" value="1"/>
</dbReference>
<comment type="similarity">
    <text evidence="1">Belongs to the sulfotransferase 1 family.</text>
</comment>
<comment type="caution">
    <text evidence="4">The sequence shown here is derived from an EMBL/GenBank/DDBJ whole genome shotgun (WGS) entry which is preliminary data.</text>
</comment>
<evidence type="ECO:0000313" key="4">
    <source>
        <dbReference type="EMBL" id="KAF6212498.1"/>
    </source>
</evidence>
<protein>
    <recommendedName>
        <fullName evidence="3">Sulfotransferase domain-containing protein</fullName>
    </recommendedName>
</protein>
<dbReference type="Proteomes" id="UP000466442">
    <property type="component" value="Unassembled WGS sequence"/>
</dbReference>
<proteinExistence type="inferred from homology"/>
<evidence type="ECO:0000256" key="1">
    <source>
        <dbReference type="ARBA" id="ARBA00005771"/>
    </source>
</evidence>